<sequence>MLQQNLFVHENLRWTRSGVVWADFILSGIEYGYRPDSDKELARAMHKMLLRALSGEALLMGVCASLNPYAVVERMTRGVDLDAHPDWEAECEASIPTLEAYNPGRRIFWLSVPLATSGWKERANAAWSSAVTSITDQVGLSRQSPSAQEIALRKNQAQLIANDIPAYFSPTPVTPAQISWLHQHSLQRGVALDADLPRGIPTEGEVKTSSSFTAFRLDEGAQTDRVSTGVRSKLPTLQRVLKLDQPWELEPPPPSYQCVLALADLPAGGVLFPGSEYYTLADAIPGADIDWAIRFRIRSSEEVRKKNQRALVNLNEQYNQREGELSHGHSVLDSAADDLAEYAAKMEADSMEVEVESTTLFVVGADSVDGALALARSLAKLFEGSNYKLVAPLGFQEDLWHAANPGTPAPKIVGEFNQITTATDFSAYVPCTHSELGDSAGALLALNITSARIGVVHHDLASKSEADVSGSFGASGNLGSGKSILLKVITGSFVDRGGKTVIVDHTEAGEYEVFARTITDATIASLSDPQWSIDPLRIFDAYKGAEVAATVLMPLLQIQPDDDFGVTLAMALDPEYRREHGLLDGGLPELIAHLDNTDCHLKMHHELARKIGVYAKKSYAAAMFRNLPPLDRGAPAIVFRTESVKLPSQNELQHDHLFRQMSLEKRFGRAAYTLIGLIAREICFADPAEPALFLLDECHRLTRQEEGLDIAIEFLKEGRKESAYIGLASQDALEGMGNETLRGLIPTRFGMRQTDRNLARNELAFLDLDPADPDLLKELTEQTSPVVGKDPETGKEYVEPHRRGEGYMRDAYGNIGRIKVLLPSDPHRAAAVLTTPASKEKVHS</sequence>
<dbReference type="GO" id="GO:0005524">
    <property type="term" value="F:ATP binding"/>
    <property type="evidence" value="ECO:0007669"/>
    <property type="project" value="UniProtKB-KW"/>
</dbReference>
<dbReference type="SUPFAM" id="SSF52540">
    <property type="entry name" value="P-loop containing nucleoside triphosphate hydrolases"/>
    <property type="match status" value="1"/>
</dbReference>
<reference evidence="1 2" key="2">
    <citation type="journal article" date="2022" name="Arch. Microbiol.">
        <title>Rhodococcus pseudokoreensis sp. nov. isolated from the rhizosphere of young M26 apple rootstocks.</title>
        <authorList>
            <person name="Kampfer P."/>
            <person name="Glaeser S.P."/>
            <person name="Blom J."/>
            <person name="Wolf J."/>
            <person name="Benning S."/>
            <person name="Schloter M."/>
            <person name="Neumann-Schaal M."/>
        </authorList>
    </citation>
    <scope>NUCLEOTIDE SEQUENCE [LARGE SCALE GENOMIC DNA]</scope>
    <source>
        <strain evidence="1 2">R79</strain>
    </source>
</reference>
<dbReference type="Gene3D" id="3.40.50.300">
    <property type="entry name" value="P-loop containing nucleotide triphosphate hydrolases"/>
    <property type="match status" value="2"/>
</dbReference>
<keyword evidence="1" id="KW-0067">ATP-binding</keyword>
<name>A0A974VXI1_9NOCA</name>
<keyword evidence="1" id="KW-0547">Nucleotide-binding</keyword>
<keyword evidence="2" id="KW-1185">Reference proteome</keyword>
<geneLocation type="plasmid" evidence="1 2">
    <name>unnamed5</name>
</geneLocation>
<dbReference type="RefSeq" id="WP_206003902.1">
    <property type="nucleotide sequence ID" value="NZ_CP070614.1"/>
</dbReference>
<dbReference type="InterPro" id="IPR027417">
    <property type="entry name" value="P-loop_NTPase"/>
</dbReference>
<accession>A0A974VXI1</accession>
<dbReference type="Proteomes" id="UP000662986">
    <property type="component" value="Plasmid unnamed5"/>
</dbReference>
<evidence type="ECO:0000313" key="1">
    <source>
        <dbReference type="EMBL" id="QSE87166.1"/>
    </source>
</evidence>
<reference evidence="1 2" key="1">
    <citation type="journal article" date="2021" name="Microbiol. Resour. Announc.">
        <title>Complete Genome Sequences of Two Rhodococcus sp. Strains with Large and Linear Chromosomes, Isolated from Apple Rhizosphere.</title>
        <authorList>
            <person name="Benning S."/>
            <person name="Brugnone N."/>
            <person name="Siani R."/>
            <person name="Kublik S."/>
            <person name="Schloter M."/>
            <person name="Rad V."/>
        </authorList>
    </citation>
    <scope>NUCLEOTIDE SEQUENCE [LARGE SCALE GENOMIC DNA]</scope>
    <source>
        <strain evidence="1 2">R79</strain>
    </source>
</reference>
<keyword evidence="1" id="KW-0614">Plasmid</keyword>
<gene>
    <name evidence="1" type="ORF">JWS13_00190</name>
</gene>
<proteinExistence type="predicted"/>
<evidence type="ECO:0000313" key="2">
    <source>
        <dbReference type="Proteomes" id="UP000662986"/>
    </source>
</evidence>
<dbReference type="Pfam" id="PF12846">
    <property type="entry name" value="AAA_10"/>
    <property type="match status" value="1"/>
</dbReference>
<dbReference type="EMBL" id="CP070614">
    <property type="protein sequence ID" value="QSE87166.1"/>
    <property type="molecule type" value="Genomic_DNA"/>
</dbReference>
<organism evidence="1 2">
    <name type="scientific">Rhodococcus pseudokoreensis</name>
    <dbReference type="NCBI Taxonomy" id="2811421"/>
    <lineage>
        <taxon>Bacteria</taxon>
        <taxon>Bacillati</taxon>
        <taxon>Actinomycetota</taxon>
        <taxon>Actinomycetes</taxon>
        <taxon>Mycobacteriales</taxon>
        <taxon>Nocardiaceae</taxon>
        <taxon>Rhodococcus</taxon>
    </lineage>
</organism>
<protein>
    <submittedName>
        <fullName evidence="1">ATP-binding protein</fullName>
    </submittedName>
</protein>